<feature type="compositionally biased region" description="Basic residues" evidence="11">
    <location>
        <begin position="446"/>
        <end position="457"/>
    </location>
</feature>
<dbReference type="Pfam" id="PF13459">
    <property type="entry name" value="Fer4_15"/>
    <property type="match status" value="1"/>
</dbReference>
<evidence type="ECO:0000313" key="13">
    <source>
        <dbReference type="Proteomes" id="UP000195981"/>
    </source>
</evidence>
<feature type="compositionally biased region" description="Basic and acidic residues" evidence="11">
    <location>
        <begin position="368"/>
        <end position="379"/>
    </location>
</feature>
<evidence type="ECO:0000256" key="1">
    <source>
        <dbReference type="ARBA" id="ARBA00001946"/>
    </source>
</evidence>
<dbReference type="SUPFAM" id="SSF143631">
    <property type="entry name" value="ApbE-like"/>
    <property type="match status" value="1"/>
</dbReference>
<dbReference type="InterPro" id="IPR024932">
    <property type="entry name" value="ApbE"/>
</dbReference>
<keyword evidence="4" id="KW-0285">Flavoprotein</keyword>
<evidence type="ECO:0000256" key="7">
    <source>
        <dbReference type="ARBA" id="ARBA00022827"/>
    </source>
</evidence>
<evidence type="ECO:0000256" key="6">
    <source>
        <dbReference type="ARBA" id="ARBA00022723"/>
    </source>
</evidence>
<comment type="cofactor">
    <cofactor evidence="1">
        <name>Mg(2+)</name>
        <dbReference type="ChEBI" id="CHEBI:18420"/>
    </cofactor>
</comment>
<feature type="compositionally biased region" description="Basic and acidic residues" evidence="11">
    <location>
        <begin position="545"/>
        <end position="565"/>
    </location>
</feature>
<feature type="compositionally biased region" description="Low complexity" evidence="11">
    <location>
        <begin position="324"/>
        <end position="336"/>
    </location>
</feature>
<evidence type="ECO:0000256" key="2">
    <source>
        <dbReference type="ARBA" id="ARBA00011955"/>
    </source>
</evidence>
<dbReference type="Pfam" id="PF02424">
    <property type="entry name" value="ApbE"/>
    <property type="match status" value="1"/>
</dbReference>
<dbReference type="EMBL" id="FWFG01000085">
    <property type="protein sequence ID" value="SLM93419.1"/>
    <property type="molecule type" value="Genomic_DNA"/>
</dbReference>
<accession>A0A1X6X3M9</accession>
<dbReference type="AlphaFoldDB" id="A0A1X6X3M9"/>
<name>A0A1X6X3M9_9MICO</name>
<gene>
    <name evidence="12" type="ORF">FM110_09820</name>
</gene>
<keyword evidence="12" id="KW-0449">Lipoprotein</keyword>
<dbReference type="GO" id="GO:0046872">
    <property type="term" value="F:metal ion binding"/>
    <property type="evidence" value="ECO:0007669"/>
    <property type="project" value="UniProtKB-KW"/>
</dbReference>
<evidence type="ECO:0000256" key="4">
    <source>
        <dbReference type="ARBA" id="ARBA00022630"/>
    </source>
</evidence>
<dbReference type="GO" id="GO:0016740">
    <property type="term" value="F:transferase activity"/>
    <property type="evidence" value="ECO:0007669"/>
    <property type="project" value="UniProtKB-KW"/>
</dbReference>
<dbReference type="PANTHER" id="PTHR30040">
    <property type="entry name" value="THIAMINE BIOSYNTHESIS LIPOPROTEIN APBE"/>
    <property type="match status" value="1"/>
</dbReference>
<keyword evidence="5" id="KW-0808">Transferase</keyword>
<evidence type="ECO:0000256" key="10">
    <source>
        <dbReference type="ARBA" id="ARBA00048540"/>
    </source>
</evidence>
<evidence type="ECO:0000256" key="5">
    <source>
        <dbReference type="ARBA" id="ARBA00022679"/>
    </source>
</evidence>
<feature type="compositionally biased region" description="Basic residues" evidence="11">
    <location>
        <begin position="583"/>
        <end position="593"/>
    </location>
</feature>
<feature type="region of interest" description="Disordered" evidence="11">
    <location>
        <begin position="307"/>
        <end position="463"/>
    </location>
</feature>
<dbReference type="Proteomes" id="UP000195981">
    <property type="component" value="Unassembled WGS sequence"/>
</dbReference>
<reference evidence="12 13" key="1">
    <citation type="submission" date="2017-02" db="EMBL/GenBank/DDBJ databases">
        <authorList>
            <person name="Peterson S.W."/>
        </authorList>
    </citation>
    <scope>NUCLEOTIDE SEQUENCE [LARGE SCALE GENOMIC DNA]</scope>
    <source>
        <strain evidence="12 13">CIP104813</strain>
    </source>
</reference>
<protein>
    <recommendedName>
        <fullName evidence="3">FAD:protein FMN transferase</fullName>
        <ecNumber evidence="2">2.7.1.180</ecNumber>
    </recommendedName>
    <alternativeName>
        <fullName evidence="9">Flavin transferase</fullName>
    </alternativeName>
</protein>
<keyword evidence="8" id="KW-0460">Magnesium</keyword>
<keyword evidence="7" id="KW-0274">FAD</keyword>
<organism evidence="12 13">
    <name type="scientific">Brachybacterium nesterenkovii</name>
    <dbReference type="NCBI Taxonomy" id="47847"/>
    <lineage>
        <taxon>Bacteria</taxon>
        <taxon>Bacillati</taxon>
        <taxon>Actinomycetota</taxon>
        <taxon>Actinomycetes</taxon>
        <taxon>Micrococcales</taxon>
        <taxon>Dermabacteraceae</taxon>
        <taxon>Brachybacterium</taxon>
    </lineage>
</organism>
<feature type="region of interest" description="Disordered" evidence="11">
    <location>
        <begin position="523"/>
        <end position="615"/>
    </location>
</feature>
<evidence type="ECO:0000256" key="8">
    <source>
        <dbReference type="ARBA" id="ARBA00022842"/>
    </source>
</evidence>
<evidence type="ECO:0000256" key="11">
    <source>
        <dbReference type="SAM" id="MobiDB-lite"/>
    </source>
</evidence>
<dbReference type="Gene3D" id="3.30.70.20">
    <property type="match status" value="1"/>
</dbReference>
<feature type="compositionally biased region" description="Basic and acidic residues" evidence="11">
    <location>
        <begin position="479"/>
        <end position="491"/>
    </location>
</feature>
<dbReference type="EC" id="2.7.1.180" evidence="2"/>
<sequence length="683" mass="72134">MTRDVPLRAIRRTAWTTRVEILLPAGAPAQAEGIVDAVLADVDRAASRFRPDSEVSALVRAEPEADGRVRAQISPLLTDLLVAADRAHRLSEGMVDPCLGAEEVACGYGSAPGAPIAAEAAPARRGVRWSDVVLDADSRRIDLPAGTLLDLGATAKARTADLLASRLSALADGAGVLVNLGGDIAVAGTAPRGGWILDIAGASVGTPGAQIALHDGAIATSSTRLRAWDGAAGTRAHHVIDPRTGVPARTPWAEASIIAGTCLDANTAATCALVLGEDAPAHLQRHRLRDRPASRCGHGRARCGARRARRCPPCRDPRGRRPLRLLAVQRDPFGPARRPRPADGPRGAGDRSPPGTSADAGGQCGDGGADRARRPDRRSGAGRGVARRRDRDLPGHGLGRRGPPGGSGGARHRSHRRRARRGRGRRTGTDDGGDRPRARPSGADRRCHRHVGARRRGVAPAVGARLPALGGRRARHWRPGRDAGGHLRARRDAGDPALRRSGLRAPVRPVRVRAAVAHGRPRIAAGRLRRGRGAGPPAPQLLPDLRARRLRASDGLRRDARERPGHLLGRPPGPPPRGPAVRRLARHARRSDRRRPITAAPHHPAPVPTDAPREAPAGTARLSLAPTICRGHGICAALAPELIALDDWGYPIIAAQPRTSAQRADARRAVDLCPALALRLRRS</sequence>
<evidence type="ECO:0000256" key="9">
    <source>
        <dbReference type="ARBA" id="ARBA00031306"/>
    </source>
</evidence>
<dbReference type="Gene3D" id="3.10.520.10">
    <property type="entry name" value="ApbE-like domains"/>
    <property type="match status" value="1"/>
</dbReference>
<feature type="compositionally biased region" description="Basic and acidic residues" evidence="11">
    <location>
        <begin position="427"/>
        <end position="445"/>
    </location>
</feature>
<dbReference type="InterPro" id="IPR003374">
    <property type="entry name" value="ApbE-like_sf"/>
</dbReference>
<evidence type="ECO:0000256" key="3">
    <source>
        <dbReference type="ARBA" id="ARBA00016337"/>
    </source>
</evidence>
<dbReference type="PANTHER" id="PTHR30040:SF2">
    <property type="entry name" value="FAD:PROTEIN FMN TRANSFERASE"/>
    <property type="match status" value="1"/>
</dbReference>
<keyword evidence="6" id="KW-0479">Metal-binding</keyword>
<evidence type="ECO:0000313" key="12">
    <source>
        <dbReference type="EMBL" id="SLM93419.1"/>
    </source>
</evidence>
<feature type="compositionally biased region" description="Basic residues" evidence="11">
    <location>
        <begin position="410"/>
        <end position="426"/>
    </location>
</feature>
<comment type="catalytic activity">
    <reaction evidence="10">
        <text>L-threonyl-[protein] + FAD = FMN-L-threonyl-[protein] + AMP + H(+)</text>
        <dbReference type="Rhea" id="RHEA:36847"/>
        <dbReference type="Rhea" id="RHEA-COMP:11060"/>
        <dbReference type="Rhea" id="RHEA-COMP:11061"/>
        <dbReference type="ChEBI" id="CHEBI:15378"/>
        <dbReference type="ChEBI" id="CHEBI:30013"/>
        <dbReference type="ChEBI" id="CHEBI:57692"/>
        <dbReference type="ChEBI" id="CHEBI:74257"/>
        <dbReference type="ChEBI" id="CHEBI:456215"/>
        <dbReference type="EC" id="2.7.1.180"/>
    </reaction>
</comment>
<feature type="region of interest" description="Disordered" evidence="11">
    <location>
        <begin position="472"/>
        <end position="491"/>
    </location>
</feature>
<proteinExistence type="predicted"/>
<keyword evidence="13" id="KW-1185">Reference proteome</keyword>
<feature type="compositionally biased region" description="Gly residues" evidence="11">
    <location>
        <begin position="396"/>
        <end position="409"/>
    </location>
</feature>